<feature type="domain" description="Rap1a immunity protein" evidence="2">
    <location>
        <begin position="46"/>
        <end position="133"/>
    </location>
</feature>
<organism evidence="3 4">
    <name type="scientific">Candidatus Methylospira mobilis</name>
    <dbReference type="NCBI Taxonomy" id="1808979"/>
    <lineage>
        <taxon>Bacteria</taxon>
        <taxon>Pseudomonadati</taxon>
        <taxon>Pseudomonadota</taxon>
        <taxon>Gammaproteobacteria</taxon>
        <taxon>Methylococcales</taxon>
        <taxon>Methylococcaceae</taxon>
        <taxon>Candidatus Methylospira</taxon>
    </lineage>
</organism>
<protein>
    <recommendedName>
        <fullName evidence="2">Rap1a immunity protein domain-containing protein</fullName>
    </recommendedName>
</protein>
<dbReference type="Pfam" id="PF18602">
    <property type="entry name" value="Rap1a"/>
    <property type="match status" value="1"/>
</dbReference>
<dbReference type="InParanoid" id="A0A5Q0BG81"/>
<dbReference type="KEGG" id="mmob:F6R98_09625"/>
<evidence type="ECO:0000313" key="3">
    <source>
        <dbReference type="EMBL" id="QFY42843.1"/>
    </source>
</evidence>
<evidence type="ECO:0000259" key="2">
    <source>
        <dbReference type="Pfam" id="PF18602"/>
    </source>
</evidence>
<dbReference type="AlphaFoldDB" id="A0A5Q0BG81"/>
<dbReference type="RefSeq" id="WP_153248835.1">
    <property type="nucleotide sequence ID" value="NZ_CP044205.1"/>
</dbReference>
<evidence type="ECO:0000256" key="1">
    <source>
        <dbReference type="SAM" id="Phobius"/>
    </source>
</evidence>
<keyword evidence="4" id="KW-1185">Reference proteome</keyword>
<keyword evidence="1" id="KW-1133">Transmembrane helix</keyword>
<dbReference type="InterPro" id="IPR041238">
    <property type="entry name" value="Rap1a"/>
</dbReference>
<keyword evidence="1" id="KW-0472">Membrane</keyword>
<reference evidence="3 4" key="1">
    <citation type="submission" date="2019-09" db="EMBL/GenBank/DDBJ databases">
        <title>Ecophysiology of the spiral-shaped methanotroph Methylospira mobilis as revealed by the complete genome sequence.</title>
        <authorList>
            <person name="Oshkin I.Y."/>
            <person name="Dedysh S.N."/>
            <person name="Miroshnikov K."/>
            <person name="Danilova O.V."/>
            <person name="Hakobyan A."/>
            <person name="Liesack W."/>
        </authorList>
    </citation>
    <scope>NUCLEOTIDE SEQUENCE [LARGE SCALE GENOMIC DNA]</scope>
    <source>
        <strain evidence="3 4">Shm1</strain>
    </source>
</reference>
<sequence>MHLYSAIPSNRPVGRREIMPLITAITMFCLIFLSISGQFALAGSYTGNDFKKDCIQYEHMQKMTGDFSARDAGFCLGYFSAVLENATGFCLPQDARKRDIHKKMAQFLTKATELLDLDASEVILIGLKENFPCHSK</sequence>
<dbReference type="Gene3D" id="1.10.890.40">
    <property type="match status" value="1"/>
</dbReference>
<evidence type="ECO:0000313" key="4">
    <source>
        <dbReference type="Proteomes" id="UP000325755"/>
    </source>
</evidence>
<accession>A0A5Q0BG81</accession>
<gene>
    <name evidence="3" type="ORF">F6R98_09625</name>
</gene>
<feature type="transmembrane region" description="Helical" evidence="1">
    <location>
        <begin position="21"/>
        <end position="41"/>
    </location>
</feature>
<keyword evidence="1" id="KW-0812">Transmembrane</keyword>
<dbReference type="EMBL" id="CP044205">
    <property type="protein sequence ID" value="QFY42843.1"/>
    <property type="molecule type" value="Genomic_DNA"/>
</dbReference>
<proteinExistence type="predicted"/>
<name>A0A5Q0BG81_9GAMM</name>
<dbReference type="Proteomes" id="UP000325755">
    <property type="component" value="Chromosome"/>
</dbReference>